<keyword evidence="2" id="KW-1185">Reference proteome</keyword>
<dbReference type="InterPro" id="IPR040442">
    <property type="entry name" value="Pyrv_kinase-like_dom_sf"/>
</dbReference>
<dbReference type="InterPro" id="IPR018523">
    <property type="entry name" value="Isocitrate_lyase_ph_CS"/>
</dbReference>
<proteinExistence type="predicted"/>
<dbReference type="Pfam" id="PF13714">
    <property type="entry name" value="PEP_mutase"/>
    <property type="match status" value="1"/>
</dbReference>
<reference evidence="1 2" key="1">
    <citation type="submission" date="2022-07" db="EMBL/GenBank/DDBJ databases">
        <authorList>
            <person name="Li W.-J."/>
            <person name="Deng Q.-Q."/>
        </authorList>
    </citation>
    <scope>NUCLEOTIDE SEQUENCE [LARGE SCALE GENOMIC DNA]</scope>
    <source>
        <strain evidence="1 2">SYSU M60028</strain>
    </source>
</reference>
<dbReference type="Proteomes" id="UP001205890">
    <property type="component" value="Unassembled WGS sequence"/>
</dbReference>
<dbReference type="PANTHER" id="PTHR42905">
    <property type="entry name" value="PHOSPHOENOLPYRUVATE CARBOXYLASE"/>
    <property type="match status" value="1"/>
</dbReference>
<evidence type="ECO:0000313" key="2">
    <source>
        <dbReference type="Proteomes" id="UP001205890"/>
    </source>
</evidence>
<dbReference type="RefSeq" id="WP_254742984.1">
    <property type="nucleotide sequence ID" value="NZ_JANCLU010000012.1"/>
</dbReference>
<dbReference type="InterPro" id="IPR039556">
    <property type="entry name" value="ICL/PEPM"/>
</dbReference>
<dbReference type="PROSITE" id="PS00161">
    <property type="entry name" value="ISOCITRATE_LYASE"/>
    <property type="match status" value="1"/>
</dbReference>
<organism evidence="1 2">
    <name type="scientific">Alsobacter ponti</name>
    <dbReference type="NCBI Taxonomy" id="2962936"/>
    <lineage>
        <taxon>Bacteria</taxon>
        <taxon>Pseudomonadati</taxon>
        <taxon>Pseudomonadota</taxon>
        <taxon>Alphaproteobacteria</taxon>
        <taxon>Hyphomicrobiales</taxon>
        <taxon>Alsobacteraceae</taxon>
        <taxon>Alsobacter</taxon>
    </lineage>
</organism>
<protein>
    <submittedName>
        <fullName evidence="1">Oxaloacetate decarboxylase</fullName>
    </submittedName>
</protein>
<name>A0ABT1LEX5_9HYPH</name>
<evidence type="ECO:0000313" key="1">
    <source>
        <dbReference type="EMBL" id="MCP8939458.1"/>
    </source>
</evidence>
<gene>
    <name evidence="1" type="ORF">NK718_13110</name>
</gene>
<sequence>MRTTTKLRELIAAPGAVMAPGVVDPLFARIVAKHGFAAMYMTGAGTSAARLGMPDVGLLTLTEMVDNAARIAAVSDIPLIADADNGYGGPLNVRRTVQLYERAGVAAIHIEDQVLPKRCGHLAGKQLIPAADMVAKIKAATDARTDPDFVLIARTDALALHGLDAALERAEMYREAGADVLFVESPGAEHLKPINERLRFPSLYNMATSGKTPFLKKSEIEALGFKIIIYPNWLMLAAIKAAEGVLTTLREEETIASIAPQVPSFQQFFDLVGMQEVRELEERYGVPEEARANY</sequence>
<dbReference type="EMBL" id="JANCLU010000012">
    <property type="protein sequence ID" value="MCP8939458.1"/>
    <property type="molecule type" value="Genomic_DNA"/>
</dbReference>
<accession>A0ABT1LEX5</accession>
<comment type="caution">
    <text evidence="1">The sequence shown here is derived from an EMBL/GenBank/DDBJ whole genome shotgun (WGS) entry which is preliminary data.</text>
</comment>
<dbReference type="InterPro" id="IPR015813">
    <property type="entry name" value="Pyrv/PenolPyrv_kinase-like_dom"/>
</dbReference>
<dbReference type="SUPFAM" id="SSF51621">
    <property type="entry name" value="Phosphoenolpyruvate/pyruvate domain"/>
    <property type="match status" value="1"/>
</dbReference>
<dbReference type="Gene3D" id="3.20.20.60">
    <property type="entry name" value="Phosphoenolpyruvate-binding domains"/>
    <property type="match status" value="1"/>
</dbReference>
<dbReference type="PANTHER" id="PTHR42905:SF5">
    <property type="entry name" value="CARBOXYVINYL-CARBOXYPHOSPHONATE PHOSPHORYLMUTASE, CHLOROPLASTIC"/>
    <property type="match status" value="1"/>
</dbReference>
<dbReference type="CDD" id="cd00377">
    <property type="entry name" value="ICL_PEPM"/>
    <property type="match status" value="1"/>
</dbReference>